<dbReference type="Proteomes" id="UP000566071">
    <property type="component" value="Unassembled WGS sequence"/>
</dbReference>
<reference evidence="1 2" key="1">
    <citation type="submission" date="2020-05" db="EMBL/GenBank/DDBJ databases">
        <authorList>
            <person name="Khan S.A."/>
            <person name="Jeon C.O."/>
            <person name="Chun B.H."/>
        </authorList>
    </citation>
    <scope>NUCLEOTIDE SEQUENCE [LARGE SCALE GENOMIC DNA]</scope>
    <source>
        <strain evidence="1 2">S1162</strain>
    </source>
</reference>
<gene>
    <name evidence="1" type="ORF">HK413_05485</name>
</gene>
<proteinExistence type="predicted"/>
<evidence type="ECO:0000313" key="2">
    <source>
        <dbReference type="Proteomes" id="UP000566071"/>
    </source>
</evidence>
<dbReference type="EMBL" id="JABFCR010000018">
    <property type="protein sequence ID" value="NNU33732.1"/>
    <property type="molecule type" value="Genomic_DNA"/>
</dbReference>
<name>A0ABX1W0I2_9SPHI</name>
<evidence type="ECO:0000313" key="1">
    <source>
        <dbReference type="EMBL" id="NNU33732.1"/>
    </source>
</evidence>
<comment type="caution">
    <text evidence="1">The sequence shown here is derived from an EMBL/GenBank/DDBJ whole genome shotgun (WGS) entry which is preliminary data.</text>
</comment>
<accession>A0ABX1W0I2</accession>
<sequence>MLIGNTYAQKHSVDFYKETYRRGFVTLKSDTIKYQKIFFNEFPSNFKELKKLYGWTEQTTYGRTLTYVPPYYFTRFFEIACVSHKALTKKIIDVSVNAVWDADAIALFQRAATQYAITYNKEFVNELQNRSKADAISVWAFYCDYESSYYRKEAYNKLVKATAPNNKKMVELITAGYKKASARRKNH</sequence>
<organism evidence="1 2">
    <name type="scientific">Mucilaginibacter humi</name>
    <dbReference type="NCBI Taxonomy" id="2732510"/>
    <lineage>
        <taxon>Bacteria</taxon>
        <taxon>Pseudomonadati</taxon>
        <taxon>Bacteroidota</taxon>
        <taxon>Sphingobacteriia</taxon>
        <taxon>Sphingobacteriales</taxon>
        <taxon>Sphingobacteriaceae</taxon>
        <taxon>Mucilaginibacter</taxon>
    </lineage>
</organism>
<protein>
    <submittedName>
        <fullName evidence="1">Uncharacterized protein</fullName>
    </submittedName>
</protein>
<keyword evidence="2" id="KW-1185">Reference proteome</keyword>